<feature type="transmembrane region" description="Helical" evidence="1">
    <location>
        <begin position="258"/>
        <end position="282"/>
    </location>
</feature>
<dbReference type="Gene3D" id="3.10.20.90">
    <property type="entry name" value="Phosphatidylinositol 3-kinase Catalytic Subunit, Chain A, domain 1"/>
    <property type="match status" value="1"/>
</dbReference>
<proteinExistence type="predicted"/>
<dbReference type="Proteomes" id="UP000501179">
    <property type="component" value="Chromosome"/>
</dbReference>
<protein>
    <recommendedName>
        <fullName evidence="2">EccD-like transmembrane domain-containing protein</fullName>
    </recommendedName>
</protein>
<dbReference type="EMBL" id="CP050177">
    <property type="protein sequence ID" value="QIQ03510.1"/>
    <property type="molecule type" value="Genomic_DNA"/>
</dbReference>
<feature type="transmembrane region" description="Helical" evidence="1">
    <location>
        <begin position="143"/>
        <end position="162"/>
    </location>
</feature>
<feature type="transmembrane region" description="Helical" evidence="1">
    <location>
        <begin position="116"/>
        <end position="137"/>
    </location>
</feature>
<sequence>MDDERCRITVVGSRRRVDLAVPARTAIAEYTPGLLRLCGQDEEDDTFPAAWSLALPGARPLSPGVSLSEAGVADGATLYLRDAAAGEFDGPEITDLDELVGEANQDGLHWDTRQHALTVLFLGLGGMVAALAVFVGLTAGDAVYQAAGLGAVVGGLGLAVLAGHATRRAWPLALPVRLGLALAAVPLVAVGAVLLVPSSRDSSTAVIVATASGVLAGALAARLAVNHALTLTTLVVAAVVLPTAGLLAGFGATLVESAGVVAVLAMGALAVLPVTAGHLVALSAPSDAREGVSGASVPGLVALGRRVLAGLTQVLSAVLVAALVVLGTAADAYALILTLVVSGVLLLRSGQLKITAAVLPMAAAGFAGLATVLLHAPGALGAPDWSGPLAGLVAGAVLLGTGVVRALPAAEQIRERPSWFSGLSSALALTAVPLAVGLFGVFGTLMNMGELM</sequence>
<dbReference type="KEGG" id="slia:HA039_15275"/>
<dbReference type="Pfam" id="PF19053">
    <property type="entry name" value="EccD"/>
    <property type="match status" value="1"/>
</dbReference>
<feature type="transmembrane region" description="Helical" evidence="1">
    <location>
        <begin position="332"/>
        <end position="347"/>
    </location>
</feature>
<keyword evidence="1" id="KW-0472">Membrane</keyword>
<evidence type="ECO:0000256" key="1">
    <source>
        <dbReference type="SAM" id="Phobius"/>
    </source>
</evidence>
<feature type="transmembrane region" description="Helical" evidence="1">
    <location>
        <begin position="228"/>
        <end position="252"/>
    </location>
</feature>
<feature type="transmembrane region" description="Helical" evidence="1">
    <location>
        <begin position="303"/>
        <end position="326"/>
    </location>
</feature>
<gene>
    <name evidence="3" type="ORF">HA039_15275</name>
</gene>
<name>A0A6G9GZ67_9ACTN</name>
<feature type="transmembrane region" description="Helical" evidence="1">
    <location>
        <begin position="419"/>
        <end position="442"/>
    </location>
</feature>
<keyword evidence="1" id="KW-1133">Transmembrane helix</keyword>
<reference evidence="3 4" key="1">
    <citation type="submission" date="2020-03" db="EMBL/GenBank/DDBJ databases">
        <title>A novel species.</title>
        <authorList>
            <person name="Gao J."/>
        </authorList>
    </citation>
    <scope>NUCLEOTIDE SEQUENCE [LARGE SCALE GENOMIC DNA]</scope>
    <source>
        <strain evidence="3 4">QMT-12</strain>
    </source>
</reference>
<evidence type="ECO:0000313" key="3">
    <source>
        <dbReference type="EMBL" id="QIQ03510.1"/>
    </source>
</evidence>
<feature type="transmembrane region" description="Helical" evidence="1">
    <location>
        <begin position="202"/>
        <end position="221"/>
    </location>
</feature>
<dbReference type="RefSeq" id="WP_167029503.1">
    <property type="nucleotide sequence ID" value="NZ_CP050177.1"/>
</dbReference>
<evidence type="ECO:0000313" key="4">
    <source>
        <dbReference type="Proteomes" id="UP000501179"/>
    </source>
</evidence>
<feature type="transmembrane region" description="Helical" evidence="1">
    <location>
        <begin position="354"/>
        <end position="376"/>
    </location>
</feature>
<evidence type="ECO:0000259" key="2">
    <source>
        <dbReference type="Pfam" id="PF19053"/>
    </source>
</evidence>
<keyword evidence="1" id="KW-0812">Transmembrane</keyword>
<dbReference type="AlphaFoldDB" id="A0A6G9GZ67"/>
<dbReference type="Pfam" id="PF08817">
    <property type="entry name" value="YukD"/>
    <property type="match status" value="1"/>
</dbReference>
<dbReference type="InterPro" id="IPR044049">
    <property type="entry name" value="EccD_transm"/>
</dbReference>
<organism evidence="3 4">
    <name type="scientific">Streptomyces liangshanensis</name>
    <dbReference type="NCBI Taxonomy" id="2717324"/>
    <lineage>
        <taxon>Bacteria</taxon>
        <taxon>Bacillati</taxon>
        <taxon>Actinomycetota</taxon>
        <taxon>Actinomycetes</taxon>
        <taxon>Kitasatosporales</taxon>
        <taxon>Streptomycetaceae</taxon>
        <taxon>Streptomyces</taxon>
    </lineage>
</organism>
<feature type="transmembrane region" description="Helical" evidence="1">
    <location>
        <begin position="174"/>
        <end position="196"/>
    </location>
</feature>
<feature type="domain" description="EccD-like transmembrane" evidence="2">
    <location>
        <begin position="120"/>
        <end position="446"/>
    </location>
</feature>
<feature type="transmembrane region" description="Helical" evidence="1">
    <location>
        <begin position="388"/>
        <end position="407"/>
    </location>
</feature>
<accession>A0A6G9GZ67</accession>
<keyword evidence="4" id="KW-1185">Reference proteome</keyword>
<dbReference type="InterPro" id="IPR024962">
    <property type="entry name" value="YukD-like"/>
</dbReference>